<evidence type="ECO:0000313" key="3">
    <source>
        <dbReference type="Proteomes" id="UP000295703"/>
    </source>
</evidence>
<evidence type="ECO:0000256" key="1">
    <source>
        <dbReference type="SAM" id="MobiDB-lite"/>
    </source>
</evidence>
<dbReference type="AlphaFoldDB" id="A0A4R8RD58"/>
<comment type="caution">
    <text evidence="2">The sequence shown here is derived from an EMBL/GenBank/DDBJ whole genome shotgun (WGS) entry which is preliminary data.</text>
</comment>
<name>A0A4R8RD58_COLTR</name>
<evidence type="ECO:0000313" key="2">
    <source>
        <dbReference type="EMBL" id="TDZ54670.1"/>
    </source>
</evidence>
<keyword evidence="3" id="KW-1185">Reference proteome</keyword>
<dbReference type="PANTHER" id="PTHR34365:SF7">
    <property type="entry name" value="GLYCINE-RICH DOMAIN-CONTAINING PROTEIN 1"/>
    <property type="match status" value="1"/>
</dbReference>
<dbReference type="PANTHER" id="PTHR34365">
    <property type="entry name" value="ENOLASE (DUF1399)"/>
    <property type="match status" value="1"/>
</dbReference>
<organism evidence="2 3">
    <name type="scientific">Colletotrichum trifolii</name>
    <dbReference type="NCBI Taxonomy" id="5466"/>
    <lineage>
        <taxon>Eukaryota</taxon>
        <taxon>Fungi</taxon>
        <taxon>Dikarya</taxon>
        <taxon>Ascomycota</taxon>
        <taxon>Pezizomycotina</taxon>
        <taxon>Sordariomycetes</taxon>
        <taxon>Hypocreomycetidae</taxon>
        <taxon>Glomerellales</taxon>
        <taxon>Glomerellaceae</taxon>
        <taxon>Colletotrichum</taxon>
        <taxon>Colletotrichum orbiculare species complex</taxon>
    </lineage>
</organism>
<proteinExistence type="predicted"/>
<feature type="compositionally biased region" description="Polar residues" evidence="1">
    <location>
        <begin position="1"/>
        <end position="11"/>
    </location>
</feature>
<feature type="compositionally biased region" description="Polar residues" evidence="1">
    <location>
        <begin position="40"/>
        <end position="50"/>
    </location>
</feature>
<dbReference type="Proteomes" id="UP000295703">
    <property type="component" value="Unassembled WGS sequence"/>
</dbReference>
<protein>
    <submittedName>
        <fullName evidence="2">Glycine-rich domain-containing protein 1</fullName>
    </submittedName>
</protein>
<feature type="compositionally biased region" description="Basic and acidic residues" evidence="1">
    <location>
        <begin position="25"/>
        <end position="39"/>
    </location>
</feature>
<dbReference type="EMBL" id="RYZW01000055">
    <property type="protein sequence ID" value="TDZ54670.1"/>
    <property type="molecule type" value="Genomic_DNA"/>
</dbReference>
<accession>A0A4R8RD58</accession>
<gene>
    <name evidence="2" type="primary">GRDP1-1</name>
    <name evidence="2" type="ORF">CTRI78_v006148</name>
</gene>
<dbReference type="InterPro" id="IPR009836">
    <property type="entry name" value="GRDP-like"/>
</dbReference>
<feature type="region of interest" description="Disordered" evidence="1">
    <location>
        <begin position="1"/>
        <end position="65"/>
    </location>
</feature>
<sequence length="300" mass="33933">MTQTQRKSNAQFAHHPSRYKGQPVDSHRTIRAQNDHLSQEKASPTANYPNNDPPAHPPSVTSSHAIPGTILDLKRGMPKRLEYNGDSFGSGCPDQLSPARLARRGLLVEVVEMLKPGSKIAPSTMAVRNATKENFTGKFAGSKNLRKIMNRPGHKRVTEFRLGLEGRRQTRKMMSRHWENASPLSIDLVDYVTRPGMFTGKISRCHARLITQYERFIKMVAIATASKGEPAVPTLDVNLAWHTHQLSQRPTMSTLSQKRMISSFIDHNEKIDEDKLSVAFEWTCRTYQETFGEIYSEYKS</sequence>
<dbReference type="Pfam" id="PF07173">
    <property type="entry name" value="GRDP-like"/>
    <property type="match status" value="1"/>
</dbReference>
<dbReference type="STRING" id="5466.A0A4R8RD58"/>
<reference evidence="2 3" key="1">
    <citation type="submission" date="2018-12" db="EMBL/GenBank/DDBJ databases">
        <title>Genome sequence and assembly of Colletotrichum trifolii.</title>
        <authorList>
            <person name="Gan P."/>
            <person name="Shirasu K."/>
        </authorList>
    </citation>
    <scope>NUCLEOTIDE SEQUENCE [LARGE SCALE GENOMIC DNA]</scope>
    <source>
        <strain evidence="2 3">543-2</strain>
    </source>
</reference>